<feature type="signal peptide" evidence="1">
    <location>
        <begin position="1"/>
        <end position="23"/>
    </location>
</feature>
<dbReference type="Proteomes" id="UP000050741">
    <property type="component" value="Unassembled WGS sequence"/>
</dbReference>
<dbReference type="AlphaFoldDB" id="A0A183BMP3"/>
<organism evidence="2 3">
    <name type="scientific">Globodera pallida</name>
    <name type="common">Potato cyst nematode worm</name>
    <name type="synonym">Heterodera pallida</name>
    <dbReference type="NCBI Taxonomy" id="36090"/>
    <lineage>
        <taxon>Eukaryota</taxon>
        <taxon>Metazoa</taxon>
        <taxon>Ecdysozoa</taxon>
        <taxon>Nematoda</taxon>
        <taxon>Chromadorea</taxon>
        <taxon>Rhabditida</taxon>
        <taxon>Tylenchina</taxon>
        <taxon>Tylenchomorpha</taxon>
        <taxon>Tylenchoidea</taxon>
        <taxon>Heteroderidae</taxon>
        <taxon>Heteroderinae</taxon>
        <taxon>Globodera</taxon>
    </lineage>
</organism>
<feature type="chain" id="PRO_5008146402" evidence="1">
    <location>
        <begin position="24"/>
        <end position="133"/>
    </location>
</feature>
<evidence type="ECO:0000313" key="2">
    <source>
        <dbReference type="Proteomes" id="UP000050741"/>
    </source>
</evidence>
<name>A0A183BMP3_GLOPA</name>
<sequence>MPMHYFISAIPFLFLFYVSTATASVDKDDDTFLAFVKGDRNQNNEVIQVYEARLGLMYLMRENWKCAEIVNKIGKNQTECEKYRKYLDILYGYLFLVYAAGAAGQKAPPAVKPVFILDDKLYRSMKMCYSSLS</sequence>
<protein>
    <submittedName>
        <fullName evidence="3">Uncharacterized protein</fullName>
    </submittedName>
</protein>
<evidence type="ECO:0000256" key="1">
    <source>
        <dbReference type="SAM" id="SignalP"/>
    </source>
</evidence>
<proteinExistence type="predicted"/>
<reference evidence="3" key="2">
    <citation type="submission" date="2016-06" db="UniProtKB">
        <authorList>
            <consortium name="WormBaseParasite"/>
        </authorList>
    </citation>
    <scope>IDENTIFICATION</scope>
</reference>
<keyword evidence="2" id="KW-1185">Reference proteome</keyword>
<reference evidence="2" key="1">
    <citation type="submission" date="2014-05" db="EMBL/GenBank/DDBJ databases">
        <title>The genome and life-stage specific transcriptomes of Globodera pallida elucidate key aspects of plant parasitism by a cyst nematode.</title>
        <authorList>
            <person name="Cotton J.A."/>
            <person name="Lilley C.J."/>
            <person name="Jones L.M."/>
            <person name="Kikuchi T."/>
            <person name="Reid A.J."/>
            <person name="Thorpe P."/>
            <person name="Tsai I.J."/>
            <person name="Beasley H."/>
            <person name="Blok V."/>
            <person name="Cock P.J.A."/>
            <person name="Van den Akker S.E."/>
            <person name="Holroyd N."/>
            <person name="Hunt M."/>
            <person name="Mantelin S."/>
            <person name="Naghra H."/>
            <person name="Pain A."/>
            <person name="Palomares-Rius J.E."/>
            <person name="Zarowiecki M."/>
            <person name="Berriman M."/>
            <person name="Jones J.T."/>
            <person name="Urwin P.E."/>
        </authorList>
    </citation>
    <scope>NUCLEOTIDE SEQUENCE [LARGE SCALE GENOMIC DNA]</scope>
    <source>
        <strain evidence="2">Lindley</strain>
    </source>
</reference>
<evidence type="ECO:0000313" key="3">
    <source>
        <dbReference type="WBParaSite" id="GPLIN_000187800"/>
    </source>
</evidence>
<dbReference type="WBParaSite" id="GPLIN_000187800">
    <property type="protein sequence ID" value="GPLIN_000187800"/>
    <property type="gene ID" value="GPLIN_000187800"/>
</dbReference>
<keyword evidence="1" id="KW-0732">Signal</keyword>
<accession>A0A183BMP3</accession>